<reference evidence="1 2" key="1">
    <citation type="submission" date="2024-01" db="EMBL/GenBank/DDBJ databases">
        <title>Genome assemblies of Stephania.</title>
        <authorList>
            <person name="Yang L."/>
        </authorList>
    </citation>
    <scope>NUCLEOTIDE SEQUENCE [LARGE SCALE GENOMIC DNA]</scope>
    <source>
        <strain evidence="1">JXDWG</strain>
        <tissue evidence="1">Leaf</tissue>
    </source>
</reference>
<dbReference type="AlphaFoldDB" id="A0AAP0E683"/>
<keyword evidence="2" id="KW-1185">Reference proteome</keyword>
<sequence length="253" mass="29082">MQRFLRSWENKAPTPHQPLVATLPVATIKFSSLTSMPLKMEEIDNQIIVELKDESFEVKKQLVEVKSKVKLEIRGLILKIKELLCYPRVDASKISSILHIREFSGEDRSSPTPPPQPPYLSMLQEDSIDTALYPPPWPPPRPRSPLMLTFLLQVHVVSVDQVDAHLPFLALLLVDLEVVHAEKRHEYWGVTCPIQTSDFLMVMQLMGFGVSSLFNLWLVEQVPIHCPRIRLLWVFAWSSFQLKPMTTEPSCRH</sequence>
<proteinExistence type="predicted"/>
<name>A0AAP0E683_9MAGN</name>
<protein>
    <submittedName>
        <fullName evidence="1">Uncharacterized protein</fullName>
    </submittedName>
</protein>
<evidence type="ECO:0000313" key="1">
    <source>
        <dbReference type="EMBL" id="KAK9083363.1"/>
    </source>
</evidence>
<organism evidence="1 2">
    <name type="scientific">Stephania cephalantha</name>
    <dbReference type="NCBI Taxonomy" id="152367"/>
    <lineage>
        <taxon>Eukaryota</taxon>
        <taxon>Viridiplantae</taxon>
        <taxon>Streptophyta</taxon>
        <taxon>Embryophyta</taxon>
        <taxon>Tracheophyta</taxon>
        <taxon>Spermatophyta</taxon>
        <taxon>Magnoliopsida</taxon>
        <taxon>Ranunculales</taxon>
        <taxon>Menispermaceae</taxon>
        <taxon>Menispermoideae</taxon>
        <taxon>Cissampelideae</taxon>
        <taxon>Stephania</taxon>
    </lineage>
</organism>
<gene>
    <name evidence="1" type="ORF">Scep_029834</name>
</gene>
<comment type="caution">
    <text evidence="1">The sequence shown here is derived from an EMBL/GenBank/DDBJ whole genome shotgun (WGS) entry which is preliminary data.</text>
</comment>
<dbReference type="Proteomes" id="UP001419268">
    <property type="component" value="Unassembled WGS sequence"/>
</dbReference>
<accession>A0AAP0E683</accession>
<dbReference type="EMBL" id="JBBNAG010000013">
    <property type="protein sequence ID" value="KAK9083363.1"/>
    <property type="molecule type" value="Genomic_DNA"/>
</dbReference>
<evidence type="ECO:0000313" key="2">
    <source>
        <dbReference type="Proteomes" id="UP001419268"/>
    </source>
</evidence>